<dbReference type="Pfam" id="PF19453">
    <property type="entry name" value="DUF5991"/>
    <property type="match status" value="1"/>
</dbReference>
<reference evidence="3 4" key="1">
    <citation type="submission" date="2017-03" db="EMBL/GenBank/DDBJ databases">
        <title>Genome sequence of Sphingomonas mucosissima DSM 17494.</title>
        <authorList>
            <person name="Poehlein A."/>
            <person name="Wuebbeler J.H."/>
            <person name="Steinbuechel A."/>
            <person name="Daniel R."/>
        </authorList>
    </citation>
    <scope>NUCLEOTIDE SEQUENCE [LARGE SCALE GENOMIC DNA]</scope>
    <source>
        <strain evidence="3 4">DSM 17494</strain>
    </source>
</reference>
<dbReference type="OrthoDB" id="7567271at2"/>
<dbReference type="InterPro" id="IPR046033">
    <property type="entry name" value="DUF5991"/>
</dbReference>
<evidence type="ECO:0000313" key="3">
    <source>
        <dbReference type="EMBL" id="OWK32869.1"/>
    </source>
</evidence>
<feature type="region of interest" description="Disordered" evidence="1">
    <location>
        <begin position="133"/>
        <end position="152"/>
    </location>
</feature>
<name>A0A245ZSY7_9SPHN</name>
<evidence type="ECO:0000313" key="4">
    <source>
        <dbReference type="Proteomes" id="UP000197783"/>
    </source>
</evidence>
<gene>
    <name evidence="3" type="ORF">SPMU_12110</name>
</gene>
<comment type="caution">
    <text evidence="3">The sequence shown here is derived from an EMBL/GenBank/DDBJ whole genome shotgun (WGS) entry which is preliminary data.</text>
</comment>
<proteinExistence type="predicted"/>
<evidence type="ECO:0000256" key="2">
    <source>
        <dbReference type="SAM" id="SignalP"/>
    </source>
</evidence>
<sequence>MLTSFKNVLALGLAAAAATIPVGASAAPLSTWYGRYVWEESLGRVGGATKAESVAIFVTYTLTLAPDSRGTGCTVNIEGYQRSEQLKCTATPEGEKVIVKLYKFRPGDAGRYPSGTPLFTMIRTEGGIMTQLQALDPSSDNSPRSGRLFRRG</sequence>
<accession>A0A245ZSY7</accession>
<organism evidence="3 4">
    <name type="scientific">Sphingomonas mucosissima</name>
    <dbReference type="NCBI Taxonomy" id="370959"/>
    <lineage>
        <taxon>Bacteria</taxon>
        <taxon>Pseudomonadati</taxon>
        <taxon>Pseudomonadota</taxon>
        <taxon>Alphaproteobacteria</taxon>
        <taxon>Sphingomonadales</taxon>
        <taxon>Sphingomonadaceae</taxon>
        <taxon>Sphingomonas</taxon>
    </lineage>
</organism>
<feature type="chain" id="PRO_5012444801" description="DUF3617 family protein" evidence="2">
    <location>
        <begin position="27"/>
        <end position="152"/>
    </location>
</feature>
<feature type="signal peptide" evidence="2">
    <location>
        <begin position="1"/>
        <end position="26"/>
    </location>
</feature>
<keyword evidence="4" id="KW-1185">Reference proteome</keyword>
<dbReference type="RefSeq" id="WP_088332763.1">
    <property type="nucleotide sequence ID" value="NZ_NBBJ01000001.1"/>
</dbReference>
<dbReference type="Proteomes" id="UP000197783">
    <property type="component" value="Unassembled WGS sequence"/>
</dbReference>
<evidence type="ECO:0000256" key="1">
    <source>
        <dbReference type="SAM" id="MobiDB-lite"/>
    </source>
</evidence>
<protein>
    <recommendedName>
        <fullName evidence="5">DUF3617 family protein</fullName>
    </recommendedName>
</protein>
<keyword evidence="2" id="KW-0732">Signal</keyword>
<dbReference type="AlphaFoldDB" id="A0A245ZSY7"/>
<dbReference type="EMBL" id="NBBJ01000001">
    <property type="protein sequence ID" value="OWK32869.1"/>
    <property type="molecule type" value="Genomic_DNA"/>
</dbReference>
<feature type="compositionally biased region" description="Polar residues" evidence="1">
    <location>
        <begin position="133"/>
        <end position="144"/>
    </location>
</feature>
<evidence type="ECO:0008006" key="5">
    <source>
        <dbReference type="Google" id="ProtNLM"/>
    </source>
</evidence>